<keyword evidence="1" id="KW-1133">Transmembrane helix</keyword>
<feature type="transmembrane region" description="Helical" evidence="1">
    <location>
        <begin position="90"/>
        <end position="112"/>
    </location>
</feature>
<protein>
    <submittedName>
        <fullName evidence="2">Uncharacterized protein</fullName>
    </submittedName>
</protein>
<dbReference type="AlphaFoldDB" id="A0A2S8SPU9"/>
<dbReference type="RefSeq" id="WP_106381060.1">
    <property type="nucleotide sequence ID" value="NZ_NIGF01000021.1"/>
</dbReference>
<dbReference type="InParanoid" id="A0A2S8SPU9"/>
<accession>A0A2S8SPU9</accession>
<name>A0A2S8SPU9_9BACT</name>
<evidence type="ECO:0000256" key="1">
    <source>
        <dbReference type="SAM" id="Phobius"/>
    </source>
</evidence>
<organism evidence="2 3">
    <name type="scientific">Abditibacterium utsteinense</name>
    <dbReference type="NCBI Taxonomy" id="1960156"/>
    <lineage>
        <taxon>Bacteria</taxon>
        <taxon>Pseudomonadati</taxon>
        <taxon>Abditibacteriota</taxon>
        <taxon>Abditibacteriia</taxon>
        <taxon>Abditibacteriales</taxon>
        <taxon>Abditibacteriaceae</taxon>
        <taxon>Abditibacterium</taxon>
    </lineage>
</organism>
<dbReference type="EMBL" id="NIGF01000021">
    <property type="protein sequence ID" value="PQV62825.1"/>
    <property type="molecule type" value="Genomic_DNA"/>
</dbReference>
<proteinExistence type="predicted"/>
<sequence>MKANGCKSVDEKTHSEFILDPHPDLGFFEGAFLSDPMKTSPFRTVLRKWWLPPLSFVLLVALMALTPPRIPFPHPRTGPENVAHDLGHTINSVWMGISHILLVVPSWVATFLHKRPDLWAWRALDAVLLDFLLVDALGKDLSKVWAVRAVSINRDFRRATRRWHG</sequence>
<keyword evidence="1" id="KW-0812">Transmembrane</keyword>
<keyword evidence="1" id="KW-0472">Membrane</keyword>
<dbReference type="Proteomes" id="UP000237684">
    <property type="component" value="Unassembled WGS sequence"/>
</dbReference>
<evidence type="ECO:0000313" key="3">
    <source>
        <dbReference type="Proteomes" id="UP000237684"/>
    </source>
</evidence>
<feature type="transmembrane region" description="Helical" evidence="1">
    <location>
        <begin position="49"/>
        <end position="70"/>
    </location>
</feature>
<gene>
    <name evidence="2" type="ORF">B1R32_12137</name>
</gene>
<keyword evidence="3" id="KW-1185">Reference proteome</keyword>
<evidence type="ECO:0000313" key="2">
    <source>
        <dbReference type="EMBL" id="PQV62825.1"/>
    </source>
</evidence>
<reference evidence="2 3" key="1">
    <citation type="journal article" date="2018" name="Syst. Appl. Microbiol.">
        <title>Abditibacterium utsteinense sp. nov., the first cultivated member of candidate phylum FBP, isolated from ice-free Antarctic soil samples.</title>
        <authorList>
            <person name="Tahon G."/>
            <person name="Tytgat B."/>
            <person name="Lebbe L."/>
            <person name="Carlier A."/>
            <person name="Willems A."/>
        </authorList>
    </citation>
    <scope>NUCLEOTIDE SEQUENCE [LARGE SCALE GENOMIC DNA]</scope>
    <source>
        <strain evidence="2 3">LMG 29911</strain>
    </source>
</reference>
<comment type="caution">
    <text evidence="2">The sequence shown here is derived from an EMBL/GenBank/DDBJ whole genome shotgun (WGS) entry which is preliminary data.</text>
</comment>